<dbReference type="PROSITE" id="PS51186">
    <property type="entry name" value="GNAT"/>
    <property type="match status" value="1"/>
</dbReference>
<evidence type="ECO:0000259" key="2">
    <source>
        <dbReference type="PROSITE" id="PS50828"/>
    </source>
</evidence>
<dbReference type="SUPFAM" id="SSF160443">
    <property type="entry name" value="SMR domain-like"/>
    <property type="match status" value="1"/>
</dbReference>
<keyword evidence="5" id="KW-1185">Reference proteome</keyword>
<dbReference type="GO" id="GO:0004519">
    <property type="term" value="F:endonuclease activity"/>
    <property type="evidence" value="ECO:0007669"/>
    <property type="project" value="TreeGrafter"/>
</dbReference>
<dbReference type="EMBL" id="SGPL01000017">
    <property type="protein sequence ID" value="THH20654.1"/>
    <property type="molecule type" value="Genomic_DNA"/>
</dbReference>
<feature type="region of interest" description="Disordered" evidence="1">
    <location>
        <begin position="99"/>
        <end position="138"/>
    </location>
</feature>
<dbReference type="SUPFAM" id="SSF55729">
    <property type="entry name" value="Acyl-CoA N-acyltransferases (Nat)"/>
    <property type="match status" value="1"/>
</dbReference>
<dbReference type="OrthoDB" id="3231855at2759"/>
<dbReference type="GO" id="GO:0005634">
    <property type="term" value="C:nucleus"/>
    <property type="evidence" value="ECO:0007669"/>
    <property type="project" value="TreeGrafter"/>
</dbReference>
<dbReference type="Pfam" id="PF00583">
    <property type="entry name" value="Acetyltransf_1"/>
    <property type="match status" value="1"/>
</dbReference>
<feature type="region of interest" description="Disordered" evidence="1">
    <location>
        <begin position="691"/>
        <end position="718"/>
    </location>
</feature>
<dbReference type="InterPro" id="IPR016181">
    <property type="entry name" value="Acyl_CoA_acyltransferase"/>
</dbReference>
<gene>
    <name evidence="4" type="ORF">EW146_g747</name>
</gene>
<feature type="compositionally biased region" description="Basic residues" evidence="1">
    <location>
        <begin position="691"/>
        <end position="700"/>
    </location>
</feature>
<feature type="compositionally biased region" description="Low complexity" evidence="1">
    <location>
        <begin position="701"/>
        <end position="718"/>
    </location>
</feature>
<dbReference type="SMART" id="SM01162">
    <property type="entry name" value="DUF1771"/>
    <property type="match status" value="1"/>
</dbReference>
<dbReference type="GO" id="GO:0016747">
    <property type="term" value="F:acyltransferase activity, transferring groups other than amino-acyl groups"/>
    <property type="evidence" value="ECO:0007669"/>
    <property type="project" value="InterPro"/>
</dbReference>
<evidence type="ECO:0000313" key="4">
    <source>
        <dbReference type="EMBL" id="THH20654.1"/>
    </source>
</evidence>
<evidence type="ECO:0000259" key="3">
    <source>
        <dbReference type="PROSITE" id="PS51186"/>
    </source>
</evidence>
<dbReference type="InterPro" id="IPR036063">
    <property type="entry name" value="Smr_dom_sf"/>
</dbReference>
<proteinExistence type="predicted"/>
<feature type="compositionally biased region" description="Polar residues" evidence="1">
    <location>
        <begin position="104"/>
        <end position="118"/>
    </location>
</feature>
<sequence length="1065" mass="117700">MVAANTKLALQDRLQVELLLFIPRLRLVSILYDIQEEFCPPLDTTLIAAFIADLGSDPPSKQEVDGIRRSLTILAADAEQQAEQEEIFLSSSLSDVHITDDSTRSSSGPYDMSRSITCTSATTSPYPTSPSPRSSEASSVASFSSPLGFLQAAFPRIPVRRLQVALNDAGYATDNMEDVDIVGVIEGLLTREYLKDLEERGLDALEDEVSEGLSPVVKEAEWATVEGKRGKKRGKGKTTALNDIRQQHHIRPVSTNQSSLPPPDPWTQVSSLSSHLSSLLPSHPPSFFQSFFHSPDSATPAVAIRSALTSIASDASKDDLSPDDMGFLFNMHDLLRASPAFETLDSEGRDRLFSDATLCLRATGSRPDEAIELTWFLREMDADSETEWLMGPYHSAVPQPLSSSSNFIQKRPSCPPSASRPGPASKRSQLAHPIQTRTLTSAWNTVPTRQPPPGPHPLAASIPAYNPLNGISAKARAAARARAKGDVGNIRTGGREVGLMTDLHSIDGREVQKQKRRMIELRTKRAEAIISAGRAWQKGNAKNRGGEVAMFYAEQARELQEEARQEALVAARTRVEEKIVTTAIGTTVDLHGTTVAEAIAIAKEVLAERGATAAQPLKFVTGRGNHSVNRVGVLAPAIKTSLFEDGWNVTSFDAGVVCYKSLQPWGDGMAVGSDIEDSDDETYIEIRTRRKTRTKRRKTAATRAIKQESSPSSPQSTQAIQPLLDALTFRYASEDAEDTFFDHFMATILPEYLPVRDELERKSERDECGRPIMLLSPQEEEAFIGRLDTKRIASEEGLTSIEALILRKLKLQRIRREHALTCPALRPPLSSTLTALPLTRRLPTPNPQTLDALYAIKTTPFESSFLSRLSGGHYSNLGNVTNAVAVDWETRAPWMELMDDIRAHHAIRFPDREQADETTAPINYVTLRPEQLPQIHDLLHRSFWAGIDVTDSLQYGPSQATIIATYKHLVVGCAFLSSPQETYITYLAVRAGWDNAQIATSMLYHLITRNPKKDLTLHVSANNPAMLLYNRFGFKAEEFVVGFYEDYLDPLSRASKNAFRLRLRR</sequence>
<dbReference type="InterPro" id="IPR000182">
    <property type="entry name" value="GNAT_dom"/>
</dbReference>
<dbReference type="PANTHER" id="PTHR46535:SF1">
    <property type="entry name" value="NEDD4-BINDING PROTEIN 2"/>
    <property type="match status" value="1"/>
</dbReference>
<dbReference type="AlphaFoldDB" id="A0A4S4M5Z6"/>
<accession>A0A4S4M5Z6</accession>
<name>A0A4S4M5Z6_9AGAM</name>
<dbReference type="PANTHER" id="PTHR46535">
    <property type="entry name" value="NEDD4-BINDING PROTEIN 2"/>
    <property type="match status" value="1"/>
</dbReference>
<feature type="compositionally biased region" description="Low complexity" evidence="1">
    <location>
        <begin position="119"/>
        <end position="138"/>
    </location>
</feature>
<dbReference type="Gene3D" id="3.30.1370.110">
    <property type="match status" value="1"/>
</dbReference>
<evidence type="ECO:0000313" key="5">
    <source>
        <dbReference type="Proteomes" id="UP000310158"/>
    </source>
</evidence>
<dbReference type="InterPro" id="IPR052772">
    <property type="entry name" value="Endo/PolyKinase_Domain-Protein"/>
</dbReference>
<reference evidence="4 5" key="1">
    <citation type="submission" date="2019-02" db="EMBL/GenBank/DDBJ databases">
        <title>Genome sequencing of the rare red list fungi Bondarzewia mesenterica.</title>
        <authorList>
            <person name="Buettner E."/>
            <person name="Kellner H."/>
        </authorList>
    </citation>
    <scope>NUCLEOTIDE SEQUENCE [LARGE SCALE GENOMIC DNA]</scope>
    <source>
        <strain evidence="4 5">DSM 108281</strain>
    </source>
</reference>
<feature type="region of interest" description="Disordered" evidence="1">
    <location>
        <begin position="248"/>
        <end position="267"/>
    </location>
</feature>
<organism evidence="4 5">
    <name type="scientific">Bondarzewia mesenterica</name>
    <dbReference type="NCBI Taxonomy" id="1095465"/>
    <lineage>
        <taxon>Eukaryota</taxon>
        <taxon>Fungi</taxon>
        <taxon>Dikarya</taxon>
        <taxon>Basidiomycota</taxon>
        <taxon>Agaricomycotina</taxon>
        <taxon>Agaricomycetes</taxon>
        <taxon>Russulales</taxon>
        <taxon>Bondarzewiaceae</taxon>
        <taxon>Bondarzewia</taxon>
    </lineage>
</organism>
<dbReference type="InterPro" id="IPR002625">
    <property type="entry name" value="Smr_dom"/>
</dbReference>
<dbReference type="Gene3D" id="3.40.630.30">
    <property type="match status" value="1"/>
</dbReference>
<comment type="caution">
    <text evidence="4">The sequence shown here is derived from an EMBL/GenBank/DDBJ whole genome shotgun (WGS) entry which is preliminary data.</text>
</comment>
<dbReference type="Proteomes" id="UP000310158">
    <property type="component" value="Unassembled WGS sequence"/>
</dbReference>
<dbReference type="PROSITE" id="PS50828">
    <property type="entry name" value="SMR"/>
    <property type="match status" value="1"/>
</dbReference>
<protein>
    <recommendedName>
        <fullName evidence="6">Smr domain-containing protein</fullName>
    </recommendedName>
</protein>
<feature type="domain" description="N-acetyltransferase" evidence="3">
    <location>
        <begin position="922"/>
        <end position="1065"/>
    </location>
</feature>
<evidence type="ECO:0008006" key="6">
    <source>
        <dbReference type="Google" id="ProtNLM"/>
    </source>
</evidence>
<dbReference type="InterPro" id="IPR013899">
    <property type="entry name" value="DUF1771"/>
</dbReference>
<evidence type="ECO:0000256" key="1">
    <source>
        <dbReference type="SAM" id="MobiDB-lite"/>
    </source>
</evidence>
<feature type="region of interest" description="Disordered" evidence="1">
    <location>
        <begin position="400"/>
        <end position="435"/>
    </location>
</feature>
<feature type="domain" description="Smr" evidence="2">
    <location>
        <begin position="588"/>
        <end position="640"/>
    </location>
</feature>